<evidence type="ECO:0000256" key="10">
    <source>
        <dbReference type="ARBA" id="ARBA00023136"/>
    </source>
</evidence>
<keyword evidence="18" id="KW-1185">Reference proteome</keyword>
<dbReference type="GO" id="GO:0071555">
    <property type="term" value="P:cell wall organization"/>
    <property type="evidence" value="ECO:0007669"/>
    <property type="project" value="UniProtKB-KW"/>
</dbReference>
<keyword evidence="7" id="KW-0133">Cell shape</keyword>
<dbReference type="InterPro" id="IPR036138">
    <property type="entry name" value="PBP_dimer_sf"/>
</dbReference>
<comment type="similarity">
    <text evidence="2">Belongs to the transpeptidase family.</text>
</comment>
<evidence type="ECO:0000256" key="9">
    <source>
        <dbReference type="ARBA" id="ARBA00022989"/>
    </source>
</evidence>
<dbReference type="PANTHER" id="PTHR30627:SF26">
    <property type="entry name" value="PENICILLIN-BINDING PROTEIN 2B"/>
    <property type="match status" value="1"/>
</dbReference>
<keyword evidence="11" id="KW-0046">Antibiotic resistance</keyword>
<comment type="function">
    <text evidence="14">A transpeptidase that forms peptide cross-links between adjacent glycan strands in cell wall peptidoglycan (PG). Part of the divisome machinery that synthesizes the septal cross wall. Beta-lactams inactivate the PBPs by acylating an essential serine residue in the active site of these proteins.</text>
</comment>
<evidence type="ECO:0000256" key="14">
    <source>
        <dbReference type="ARBA" id="ARBA00055980"/>
    </source>
</evidence>
<comment type="subcellular location">
    <subcellularLocation>
        <location evidence="1">Cell membrane</location>
        <topology evidence="1">Single-pass membrane protein</topology>
    </subcellularLocation>
</comment>
<dbReference type="AlphaFoldDB" id="A0A401IQZ4"/>
<dbReference type="CDD" id="cd06576">
    <property type="entry name" value="PASTA_Pbp2x-like_1"/>
    <property type="match status" value="1"/>
</dbReference>
<feature type="transmembrane region" description="Helical" evidence="15">
    <location>
        <begin position="21"/>
        <end position="42"/>
    </location>
</feature>
<dbReference type="InterPro" id="IPR012338">
    <property type="entry name" value="Beta-lactam/transpept-like"/>
</dbReference>
<dbReference type="FunFam" id="3.40.710.10:FF:000095">
    <property type="entry name" value="Penicillin-binding protein 2x"/>
    <property type="match status" value="1"/>
</dbReference>
<organism evidence="17 18">
    <name type="scientific">Ligilactobacillus salitolerans</name>
    <dbReference type="NCBI Taxonomy" id="1808352"/>
    <lineage>
        <taxon>Bacteria</taxon>
        <taxon>Bacillati</taxon>
        <taxon>Bacillota</taxon>
        <taxon>Bacilli</taxon>
        <taxon>Lactobacillales</taxon>
        <taxon>Lactobacillaceae</taxon>
        <taxon>Ligilactobacillus</taxon>
    </lineage>
</organism>
<evidence type="ECO:0000313" key="17">
    <source>
        <dbReference type="EMBL" id="GBG93950.1"/>
    </source>
</evidence>
<gene>
    <name evidence="17" type="primary">ftsI</name>
    <name evidence="17" type="ORF">LFYK43_04090</name>
</gene>
<evidence type="ECO:0000256" key="11">
    <source>
        <dbReference type="ARBA" id="ARBA00023251"/>
    </source>
</evidence>
<name>A0A401IQZ4_9LACO</name>
<evidence type="ECO:0000256" key="1">
    <source>
        <dbReference type="ARBA" id="ARBA00004162"/>
    </source>
</evidence>
<dbReference type="GO" id="GO:0009252">
    <property type="term" value="P:peptidoglycan biosynthetic process"/>
    <property type="evidence" value="ECO:0007669"/>
    <property type="project" value="UniProtKB-KW"/>
</dbReference>
<dbReference type="InterPro" id="IPR050515">
    <property type="entry name" value="Beta-lactam/transpept"/>
</dbReference>
<keyword evidence="9 15" id="KW-1133">Transmembrane helix</keyword>
<dbReference type="GO" id="GO:0008360">
    <property type="term" value="P:regulation of cell shape"/>
    <property type="evidence" value="ECO:0007669"/>
    <property type="project" value="UniProtKB-KW"/>
</dbReference>
<keyword evidence="3" id="KW-1003">Cell membrane</keyword>
<dbReference type="SUPFAM" id="SSF56601">
    <property type="entry name" value="beta-lactamase/transpeptidase-like"/>
    <property type="match status" value="1"/>
</dbReference>
<dbReference type="SUPFAM" id="SSF56519">
    <property type="entry name" value="Penicillin binding protein dimerisation domain"/>
    <property type="match status" value="1"/>
</dbReference>
<dbReference type="PANTHER" id="PTHR30627">
    <property type="entry name" value="PEPTIDOGLYCAN D,D-TRANSPEPTIDASE"/>
    <property type="match status" value="1"/>
</dbReference>
<evidence type="ECO:0000256" key="8">
    <source>
        <dbReference type="ARBA" id="ARBA00022984"/>
    </source>
</evidence>
<dbReference type="GO" id="GO:0005886">
    <property type="term" value="C:plasma membrane"/>
    <property type="evidence" value="ECO:0007669"/>
    <property type="project" value="UniProtKB-SubCell"/>
</dbReference>
<evidence type="ECO:0000256" key="2">
    <source>
        <dbReference type="ARBA" id="ARBA00007171"/>
    </source>
</evidence>
<evidence type="ECO:0000256" key="6">
    <source>
        <dbReference type="ARBA" id="ARBA00022737"/>
    </source>
</evidence>
<dbReference type="Proteomes" id="UP000286848">
    <property type="component" value="Unassembled WGS sequence"/>
</dbReference>
<keyword evidence="12" id="KW-0131">Cell cycle</keyword>
<dbReference type="Pfam" id="PF00905">
    <property type="entry name" value="Transpeptidase"/>
    <property type="match status" value="1"/>
</dbReference>
<evidence type="ECO:0000256" key="7">
    <source>
        <dbReference type="ARBA" id="ARBA00022960"/>
    </source>
</evidence>
<proteinExistence type="inferred from homology"/>
<dbReference type="GO" id="GO:0008658">
    <property type="term" value="F:penicillin binding"/>
    <property type="evidence" value="ECO:0007669"/>
    <property type="project" value="InterPro"/>
</dbReference>
<dbReference type="InterPro" id="IPR001460">
    <property type="entry name" value="PCN-bd_Tpept"/>
</dbReference>
<keyword evidence="5 15" id="KW-0812">Transmembrane</keyword>
<keyword evidence="4 17" id="KW-0132">Cell division</keyword>
<dbReference type="SMART" id="SM00740">
    <property type="entry name" value="PASTA"/>
    <property type="match status" value="2"/>
</dbReference>
<evidence type="ECO:0000256" key="4">
    <source>
        <dbReference type="ARBA" id="ARBA00022618"/>
    </source>
</evidence>
<keyword evidence="13" id="KW-0961">Cell wall biogenesis/degradation</keyword>
<dbReference type="Gene3D" id="3.40.710.10">
    <property type="entry name" value="DD-peptidase/beta-lactamase superfamily"/>
    <property type="match status" value="1"/>
</dbReference>
<reference evidence="17 18" key="1">
    <citation type="journal article" date="2019" name="Int. J. Syst. Evol. Microbiol.">
        <title>Lactobacillus salitolerans sp. nov., a novel lactic acid bacterium isolated from spent mushroom substrates.</title>
        <authorList>
            <person name="Tohno M."/>
            <person name="Tanizawa Y."/>
            <person name="Kojima Y."/>
            <person name="Sakamoto M."/>
            <person name="Nakamura Y."/>
            <person name="Ohkuma M."/>
            <person name="Kobayashi H."/>
        </authorList>
    </citation>
    <scope>NUCLEOTIDE SEQUENCE [LARGE SCALE GENOMIC DNA]</scope>
    <source>
        <strain evidence="17 18">YK43</strain>
    </source>
</reference>
<evidence type="ECO:0000256" key="12">
    <source>
        <dbReference type="ARBA" id="ARBA00023306"/>
    </source>
</evidence>
<dbReference type="EMBL" id="BFFP01000004">
    <property type="protein sequence ID" value="GBG93950.1"/>
    <property type="molecule type" value="Genomic_DNA"/>
</dbReference>
<evidence type="ECO:0000256" key="15">
    <source>
        <dbReference type="SAM" id="Phobius"/>
    </source>
</evidence>
<dbReference type="OrthoDB" id="9804124at2"/>
<dbReference type="Gene3D" id="3.30.70.2110">
    <property type="match status" value="1"/>
</dbReference>
<comment type="caution">
    <text evidence="17">The sequence shown here is derived from an EMBL/GenBank/DDBJ whole genome shotgun (WGS) entry which is preliminary data.</text>
</comment>
<evidence type="ECO:0000256" key="3">
    <source>
        <dbReference type="ARBA" id="ARBA00022475"/>
    </source>
</evidence>
<accession>A0A401IQZ4</accession>
<evidence type="ECO:0000259" key="16">
    <source>
        <dbReference type="PROSITE" id="PS51178"/>
    </source>
</evidence>
<dbReference type="Pfam" id="PF03717">
    <property type="entry name" value="PBP_dimer"/>
    <property type="match status" value="1"/>
</dbReference>
<feature type="domain" description="PASTA" evidence="16">
    <location>
        <begin position="600"/>
        <end position="660"/>
    </location>
</feature>
<dbReference type="Pfam" id="PF03793">
    <property type="entry name" value="PASTA"/>
    <property type="match status" value="1"/>
</dbReference>
<dbReference type="InterPro" id="IPR005543">
    <property type="entry name" value="PASTA_dom"/>
</dbReference>
<feature type="domain" description="PASTA" evidence="16">
    <location>
        <begin position="662"/>
        <end position="717"/>
    </location>
</feature>
<keyword evidence="8" id="KW-0573">Peptidoglycan synthesis</keyword>
<dbReference type="GO" id="GO:0046677">
    <property type="term" value="P:response to antibiotic"/>
    <property type="evidence" value="ECO:0007669"/>
    <property type="project" value="UniProtKB-KW"/>
</dbReference>
<dbReference type="Gene3D" id="3.90.1310.10">
    <property type="entry name" value="Penicillin-binding protein 2a (Domain 2)"/>
    <property type="match status" value="1"/>
</dbReference>
<dbReference type="InterPro" id="IPR005311">
    <property type="entry name" value="PBP_dimer"/>
</dbReference>
<dbReference type="RefSeq" id="WP_124974916.1">
    <property type="nucleotide sequence ID" value="NZ_BFFP01000004.1"/>
</dbReference>
<keyword evidence="6" id="KW-0677">Repeat</keyword>
<sequence length="718" mass="79757">MNNKQKRSVNNKKIEYNRKHFGRVIFFVIILIFGLFAGRFFYITVFHRAGGEDIRQKVTRLYDAKTRLNAKRGTIYDANLQPIAEDTTTYSIYIVLSKKATYNGKIDYLPDSKKHQAASLLSKNLNMSYQKVWQALHPQNKDLYQVELGNAGKNISLETKKTIAASKLPGIKFIPAQSRLYPNGKFASHLIGLAENTDGRLMGVMGLEKHFEKWLRGTDGVKRSSFDSMGTTLTNRKAKTRKVKNGDNIYTTLDQRLQTYLETLTDNAQNKYHPQGIRAILMNSKNGEIVAATQRPTFNPQNREGLSDIWRNTLLEDTYEPGSTMKIFTTAAAINSGNFNPNATYHSGTTEINHQTIYDWNRAGWGTINYQQAFIRSSNVGMAHLEQQMGAKRWGSYIKKFGFLKSTDSGLGDESNGSISFKYPIDQANTSYGQGIDVTAFQMMQGFSAIANGGKMVKPRLINKIKDPNTGKIVYRTKPTVVGHPISKSTSSQVLNLMEKVVTDENGTGQDYKLSDYPVAVKTGTAQIANPQGNGYMSGEMNYTFSVAGIAPANDPKYILYVTIERPRSFSSEGTATKMLATIFNPLMQRALDEDSTDFKASSYKISDFTKQDPETVAEKLKKRGLKVNVVGNGSKITKQSQVAGSQVIKGERVILLTNGEQTMPDLSGWSRADIAKFGQMVGLKINFNGSGYGSKQSVAAGTALKNVPEMTVELKDQ</sequence>
<dbReference type="Gene3D" id="2.20.70.70">
    <property type="match status" value="1"/>
</dbReference>
<protein>
    <submittedName>
        <fullName evidence="17">Cell division protein FtsI / penicillin-binding protein 2</fullName>
    </submittedName>
</protein>
<evidence type="ECO:0000256" key="13">
    <source>
        <dbReference type="ARBA" id="ARBA00023316"/>
    </source>
</evidence>
<dbReference type="SUPFAM" id="SSF54184">
    <property type="entry name" value="Penicillin-binding protein 2x (pbp-2x), c-terminal domain"/>
    <property type="match status" value="2"/>
</dbReference>
<evidence type="ECO:0000256" key="5">
    <source>
        <dbReference type="ARBA" id="ARBA00022692"/>
    </source>
</evidence>
<keyword evidence="10 15" id="KW-0472">Membrane</keyword>
<evidence type="ECO:0000313" key="18">
    <source>
        <dbReference type="Proteomes" id="UP000286848"/>
    </source>
</evidence>
<dbReference type="GO" id="GO:0051301">
    <property type="term" value="P:cell division"/>
    <property type="evidence" value="ECO:0007669"/>
    <property type="project" value="UniProtKB-KW"/>
</dbReference>
<dbReference type="CDD" id="cd06575">
    <property type="entry name" value="PASTA_Pbp2x-like_2"/>
    <property type="match status" value="1"/>
</dbReference>
<dbReference type="PROSITE" id="PS51178">
    <property type="entry name" value="PASTA"/>
    <property type="match status" value="2"/>
</dbReference>